<reference evidence="1" key="1">
    <citation type="journal article" date="2015" name="Nature">
        <title>Complex archaea that bridge the gap between prokaryotes and eukaryotes.</title>
        <authorList>
            <person name="Spang A."/>
            <person name="Saw J.H."/>
            <person name="Jorgensen S.L."/>
            <person name="Zaremba-Niedzwiedzka K."/>
            <person name="Martijn J."/>
            <person name="Lind A.E."/>
            <person name="van Eijk R."/>
            <person name="Schleper C."/>
            <person name="Guy L."/>
            <person name="Ettema T.J."/>
        </authorList>
    </citation>
    <scope>NUCLEOTIDE SEQUENCE</scope>
</reference>
<organism evidence="1">
    <name type="scientific">marine sediment metagenome</name>
    <dbReference type="NCBI Taxonomy" id="412755"/>
    <lineage>
        <taxon>unclassified sequences</taxon>
        <taxon>metagenomes</taxon>
        <taxon>ecological metagenomes</taxon>
    </lineage>
</organism>
<sequence length="58" mass="6592">MKNISTTQILKASKLLDNANIPTKDRIVRGTFVFNKVAYFYEANQNNGTITIVDRMNV</sequence>
<name>A0A0F9F1X0_9ZZZZ</name>
<proteinExistence type="predicted"/>
<comment type="caution">
    <text evidence="1">The sequence shown here is derived from an EMBL/GenBank/DDBJ whole genome shotgun (WGS) entry which is preliminary data.</text>
</comment>
<protein>
    <submittedName>
        <fullName evidence="1">Uncharacterized protein</fullName>
    </submittedName>
</protein>
<accession>A0A0F9F1X0</accession>
<gene>
    <name evidence="1" type="ORF">LCGC14_2005900</name>
</gene>
<dbReference type="EMBL" id="LAZR01022886">
    <property type="protein sequence ID" value="KKL80328.1"/>
    <property type="molecule type" value="Genomic_DNA"/>
</dbReference>
<evidence type="ECO:0000313" key="1">
    <source>
        <dbReference type="EMBL" id="KKL80328.1"/>
    </source>
</evidence>
<dbReference type="AlphaFoldDB" id="A0A0F9F1X0"/>